<comment type="caution">
    <text evidence="1">The sequence shown here is derived from an EMBL/GenBank/DDBJ whole genome shotgun (WGS) entry which is preliminary data.</text>
</comment>
<dbReference type="PANTHER" id="PTHR33706:SF1">
    <property type="entry name" value="TPR REPEAT PROTEIN"/>
    <property type="match status" value="1"/>
</dbReference>
<evidence type="ECO:0000313" key="1">
    <source>
        <dbReference type="EMBL" id="CAD8112981.1"/>
    </source>
</evidence>
<reference evidence="1" key="1">
    <citation type="submission" date="2021-01" db="EMBL/GenBank/DDBJ databases">
        <authorList>
            <consortium name="Genoscope - CEA"/>
            <person name="William W."/>
        </authorList>
    </citation>
    <scope>NUCLEOTIDE SEQUENCE</scope>
</reference>
<dbReference type="AlphaFoldDB" id="A0A8S1QDG0"/>
<dbReference type="Proteomes" id="UP000688137">
    <property type="component" value="Unassembled WGS sequence"/>
</dbReference>
<dbReference type="PANTHER" id="PTHR33706">
    <property type="entry name" value="MORN VARIANT REPEAT PROTEIN"/>
    <property type="match status" value="1"/>
</dbReference>
<dbReference type="EMBL" id="CAJJDM010000158">
    <property type="protein sequence ID" value="CAD8112981.1"/>
    <property type="molecule type" value="Genomic_DNA"/>
</dbReference>
<keyword evidence="2" id="KW-1185">Reference proteome</keyword>
<proteinExistence type="predicted"/>
<accession>A0A8S1QDG0</accession>
<organism evidence="1 2">
    <name type="scientific">Paramecium primaurelia</name>
    <dbReference type="NCBI Taxonomy" id="5886"/>
    <lineage>
        <taxon>Eukaryota</taxon>
        <taxon>Sar</taxon>
        <taxon>Alveolata</taxon>
        <taxon>Ciliophora</taxon>
        <taxon>Intramacronucleata</taxon>
        <taxon>Oligohymenophorea</taxon>
        <taxon>Peniculida</taxon>
        <taxon>Parameciidae</taxon>
        <taxon>Paramecium</taxon>
    </lineage>
</organism>
<sequence length="255" mass="29414">MECTPKQQANVVMTFQIYLVEEVDIMKIKRKLENGLNCMKIIGSTQKIQNYFSEAQILFTGDYLIGQKTGIWMTIFEDKIIGGGCYANNGMKHGKWIDLYHNFWEYNLISLDFVKQLFKVHILMELKQPFGIHILKIIQLEEGITMKMDKNKGSGLNFMKILISNYIIQSILLSNTQIKINGNYQNGRKSGSWEFINKSKIIGGGLYDENGFKHGKWTELDDDFNLSLVDPCKITYSGEYKRGQKQGKFVAVEIY</sequence>
<name>A0A8S1QDG0_PARPR</name>
<evidence type="ECO:0000313" key="2">
    <source>
        <dbReference type="Proteomes" id="UP000688137"/>
    </source>
</evidence>
<gene>
    <name evidence="1" type="ORF">PPRIM_AZ9-3.1.T1530104</name>
</gene>
<protein>
    <submittedName>
        <fullName evidence="1">Uncharacterized protein</fullName>
    </submittedName>
</protein>